<dbReference type="InterPro" id="IPR052161">
    <property type="entry name" value="Mycobact_Acyl-CoA_DH"/>
</dbReference>
<keyword evidence="4 6" id="KW-0274">FAD</keyword>
<organism evidence="10 11">
    <name type="scientific">SAR86 cluster bacterium</name>
    <dbReference type="NCBI Taxonomy" id="2030880"/>
    <lineage>
        <taxon>Bacteria</taxon>
        <taxon>Pseudomonadati</taxon>
        <taxon>Pseudomonadota</taxon>
        <taxon>Gammaproteobacteria</taxon>
        <taxon>SAR86 cluster</taxon>
    </lineage>
</organism>
<keyword evidence="3 6" id="KW-0285">Flavoprotein</keyword>
<dbReference type="InterPro" id="IPR037069">
    <property type="entry name" value="AcylCoA_DH/ox_N_sf"/>
</dbReference>
<evidence type="ECO:0000256" key="5">
    <source>
        <dbReference type="ARBA" id="ARBA00023002"/>
    </source>
</evidence>
<comment type="caution">
    <text evidence="10">The sequence shown here is derived from an EMBL/GenBank/DDBJ whole genome shotgun (WGS) entry which is preliminary data.</text>
</comment>
<dbReference type="GO" id="GO:0016627">
    <property type="term" value="F:oxidoreductase activity, acting on the CH-CH group of donors"/>
    <property type="evidence" value="ECO:0007669"/>
    <property type="project" value="InterPro"/>
</dbReference>
<accession>A0A838YKE0</accession>
<evidence type="ECO:0000259" key="8">
    <source>
        <dbReference type="Pfam" id="PF02770"/>
    </source>
</evidence>
<dbReference type="GO" id="GO:0005886">
    <property type="term" value="C:plasma membrane"/>
    <property type="evidence" value="ECO:0007669"/>
    <property type="project" value="TreeGrafter"/>
</dbReference>
<dbReference type="SUPFAM" id="SSF56645">
    <property type="entry name" value="Acyl-CoA dehydrogenase NM domain-like"/>
    <property type="match status" value="1"/>
</dbReference>
<reference evidence="10 11" key="1">
    <citation type="submission" date="2020-06" db="EMBL/GenBank/DDBJ databases">
        <title>Dysbiosis in marine aquaculture revealed through microbiome analysis: reverse ecology for environmental sustainability.</title>
        <authorList>
            <person name="Haro-Moreno J.M."/>
            <person name="Coutinho F.H."/>
            <person name="Zaragoza-Solas A."/>
            <person name="Picazo A."/>
            <person name="Almagro-Moreno S."/>
            <person name="Lopez-Perez M."/>
        </authorList>
    </citation>
    <scope>NUCLEOTIDE SEQUENCE [LARGE SCALE GENOMIC DNA]</scope>
    <source>
        <strain evidence="10">MCMED-G42</strain>
    </source>
</reference>
<dbReference type="Pfam" id="PF02771">
    <property type="entry name" value="Acyl-CoA_dh_N"/>
    <property type="match status" value="1"/>
</dbReference>
<dbReference type="PANTHER" id="PTHR43292">
    <property type="entry name" value="ACYL-COA DEHYDROGENASE"/>
    <property type="match status" value="1"/>
</dbReference>
<dbReference type="Proteomes" id="UP000585327">
    <property type="component" value="Unassembled WGS sequence"/>
</dbReference>
<dbReference type="GO" id="GO:0050660">
    <property type="term" value="F:flavin adenine dinucleotide binding"/>
    <property type="evidence" value="ECO:0007669"/>
    <property type="project" value="InterPro"/>
</dbReference>
<dbReference type="Pfam" id="PF00441">
    <property type="entry name" value="Acyl-CoA_dh_1"/>
    <property type="match status" value="1"/>
</dbReference>
<evidence type="ECO:0000256" key="6">
    <source>
        <dbReference type="RuleBase" id="RU362125"/>
    </source>
</evidence>
<name>A0A838YKE0_9GAMM</name>
<dbReference type="Pfam" id="PF02770">
    <property type="entry name" value="Acyl-CoA_dh_M"/>
    <property type="match status" value="1"/>
</dbReference>
<evidence type="ECO:0000313" key="10">
    <source>
        <dbReference type="EMBL" id="MBA4724040.1"/>
    </source>
</evidence>
<dbReference type="SUPFAM" id="SSF47203">
    <property type="entry name" value="Acyl-CoA dehydrogenase C-terminal domain-like"/>
    <property type="match status" value="1"/>
</dbReference>
<dbReference type="InterPro" id="IPR006091">
    <property type="entry name" value="Acyl-CoA_Oxase/DH_mid-dom"/>
</dbReference>
<keyword evidence="5 6" id="KW-0560">Oxidoreductase</keyword>
<sequence>MNLDYGQEYESFRKEVQEFCNKWKGVSFIDKGIMPFDEASKNKEKTVTRSEWQSILINKGYFARSVPKKYGGFGGEADIIKSRILATEFSKSNIPSAMGGQGIDMLVPTLLELGTEEQKLQFIKPTLLGEIIWCQGYSEPNAGSDLASLQTKGELIDGNWVINGQKIWTSTAQYSQMMFCLVRTEPEAKKHAGISYLLIPMDSEGIEVRPLVDMTLKAGFNEVFFTDVTIPEGNIVGKRGEGWAVANATLGHERGSLTNPNATMNRVNALIEMMKNETIDGKRLIDMPVYRDKLMRVQAKVMAFQSNSLRVLSSKLNKNQDCKIASMIQKLVGTELRHELEGLAIDVMGDLGTLYEDSPNIRDHGSWQFTYMYYLGLIIGGGTNQIQKNIISERGLGMPREPKAKEA</sequence>
<evidence type="ECO:0000256" key="4">
    <source>
        <dbReference type="ARBA" id="ARBA00022827"/>
    </source>
</evidence>
<dbReference type="PANTHER" id="PTHR43292:SF3">
    <property type="entry name" value="ACYL-COA DEHYDROGENASE FADE29"/>
    <property type="match status" value="1"/>
</dbReference>
<dbReference type="InterPro" id="IPR013786">
    <property type="entry name" value="AcylCoA_DH/ox_N"/>
</dbReference>
<evidence type="ECO:0000256" key="1">
    <source>
        <dbReference type="ARBA" id="ARBA00001974"/>
    </source>
</evidence>
<dbReference type="EMBL" id="JACETM010000017">
    <property type="protein sequence ID" value="MBA4724040.1"/>
    <property type="molecule type" value="Genomic_DNA"/>
</dbReference>
<dbReference type="Gene3D" id="1.20.140.10">
    <property type="entry name" value="Butyryl-CoA Dehydrogenase, subunit A, domain 3"/>
    <property type="match status" value="1"/>
</dbReference>
<feature type="domain" description="Acyl-CoA oxidase/dehydrogenase middle" evidence="8">
    <location>
        <begin position="134"/>
        <end position="228"/>
    </location>
</feature>
<dbReference type="InterPro" id="IPR009075">
    <property type="entry name" value="AcylCo_DH/oxidase_C"/>
</dbReference>
<comment type="cofactor">
    <cofactor evidence="1 6">
        <name>FAD</name>
        <dbReference type="ChEBI" id="CHEBI:57692"/>
    </cofactor>
</comment>
<evidence type="ECO:0000259" key="7">
    <source>
        <dbReference type="Pfam" id="PF00441"/>
    </source>
</evidence>
<proteinExistence type="inferred from homology"/>
<evidence type="ECO:0000313" key="11">
    <source>
        <dbReference type="Proteomes" id="UP000585327"/>
    </source>
</evidence>
<dbReference type="FunFam" id="2.40.110.10:FF:000011">
    <property type="entry name" value="Acyl-CoA dehydrogenase FadE34"/>
    <property type="match status" value="1"/>
</dbReference>
<feature type="domain" description="Acyl-CoA dehydrogenase/oxidase N-terminal" evidence="9">
    <location>
        <begin position="27"/>
        <end position="130"/>
    </location>
</feature>
<evidence type="ECO:0000256" key="3">
    <source>
        <dbReference type="ARBA" id="ARBA00022630"/>
    </source>
</evidence>
<evidence type="ECO:0000259" key="9">
    <source>
        <dbReference type="Pfam" id="PF02771"/>
    </source>
</evidence>
<dbReference type="InterPro" id="IPR036250">
    <property type="entry name" value="AcylCo_DH-like_C"/>
</dbReference>
<feature type="domain" description="Acyl-CoA dehydrogenase/oxidase C-terminal" evidence="7">
    <location>
        <begin position="240"/>
        <end position="395"/>
    </location>
</feature>
<dbReference type="InterPro" id="IPR046373">
    <property type="entry name" value="Acyl-CoA_Oxase/DH_mid-dom_sf"/>
</dbReference>
<protein>
    <submittedName>
        <fullName evidence="10">Acyl-CoA dehydrogenase family protein</fullName>
    </submittedName>
</protein>
<dbReference type="Gene3D" id="2.40.110.10">
    <property type="entry name" value="Butyryl-CoA Dehydrogenase, subunit A, domain 2"/>
    <property type="match status" value="1"/>
</dbReference>
<evidence type="ECO:0000256" key="2">
    <source>
        <dbReference type="ARBA" id="ARBA00009347"/>
    </source>
</evidence>
<comment type="similarity">
    <text evidence="2 6">Belongs to the acyl-CoA dehydrogenase family.</text>
</comment>
<gene>
    <name evidence="10" type="ORF">H2021_02365</name>
</gene>
<dbReference type="InterPro" id="IPR009100">
    <property type="entry name" value="AcylCoA_DH/oxidase_NM_dom_sf"/>
</dbReference>
<dbReference type="Gene3D" id="1.10.540.10">
    <property type="entry name" value="Acyl-CoA dehydrogenase/oxidase, N-terminal domain"/>
    <property type="match status" value="1"/>
</dbReference>
<dbReference type="AlphaFoldDB" id="A0A838YKE0"/>